<dbReference type="OrthoDB" id="8957883at2"/>
<evidence type="ECO:0000259" key="12">
    <source>
        <dbReference type="Pfam" id="PF13609"/>
    </source>
</evidence>
<evidence type="ECO:0000256" key="2">
    <source>
        <dbReference type="ARBA" id="ARBA00011233"/>
    </source>
</evidence>
<gene>
    <name evidence="13" type="ORF">SAMN04487962_10847</name>
</gene>
<accession>A0A1I0DWG0</accession>
<protein>
    <submittedName>
        <fullName evidence="13">Outer membrane protein (Porin)</fullName>
    </submittedName>
</protein>
<keyword evidence="10" id="KW-0998">Cell outer membrane</keyword>
<dbReference type="Proteomes" id="UP000198762">
    <property type="component" value="Unassembled WGS sequence"/>
</dbReference>
<feature type="domain" description="Porin" evidence="12">
    <location>
        <begin position="13"/>
        <end position="344"/>
    </location>
</feature>
<evidence type="ECO:0000313" key="14">
    <source>
        <dbReference type="Proteomes" id="UP000198762"/>
    </source>
</evidence>
<dbReference type="STRING" id="430453.SAMN04487962_10847"/>
<dbReference type="GO" id="GO:0006811">
    <property type="term" value="P:monoatomic ion transport"/>
    <property type="evidence" value="ECO:0007669"/>
    <property type="project" value="UniProtKB-KW"/>
</dbReference>
<evidence type="ECO:0000313" key="13">
    <source>
        <dbReference type="EMBL" id="SET36370.1"/>
    </source>
</evidence>
<proteinExistence type="predicted"/>
<dbReference type="Gene3D" id="2.40.160.10">
    <property type="entry name" value="Porin"/>
    <property type="match status" value="1"/>
</dbReference>
<keyword evidence="8" id="KW-0626">Porin</keyword>
<keyword evidence="4" id="KW-1134">Transmembrane beta strand</keyword>
<evidence type="ECO:0000256" key="11">
    <source>
        <dbReference type="SAM" id="SignalP"/>
    </source>
</evidence>
<dbReference type="GO" id="GO:0015288">
    <property type="term" value="F:porin activity"/>
    <property type="evidence" value="ECO:0007669"/>
    <property type="project" value="UniProtKB-KW"/>
</dbReference>
<evidence type="ECO:0000256" key="10">
    <source>
        <dbReference type="ARBA" id="ARBA00023237"/>
    </source>
</evidence>
<evidence type="ECO:0000256" key="9">
    <source>
        <dbReference type="ARBA" id="ARBA00023136"/>
    </source>
</evidence>
<dbReference type="SUPFAM" id="SSF56935">
    <property type="entry name" value="Porins"/>
    <property type="match status" value="1"/>
</dbReference>
<evidence type="ECO:0000256" key="3">
    <source>
        <dbReference type="ARBA" id="ARBA00022448"/>
    </source>
</evidence>
<evidence type="ECO:0000256" key="4">
    <source>
        <dbReference type="ARBA" id="ARBA00022452"/>
    </source>
</evidence>
<feature type="chain" id="PRO_5011789660" evidence="11">
    <location>
        <begin position="24"/>
        <end position="370"/>
    </location>
</feature>
<keyword evidence="9" id="KW-0472">Membrane</keyword>
<dbReference type="PANTHER" id="PTHR34501">
    <property type="entry name" value="PROTEIN YDDL-RELATED"/>
    <property type="match status" value="1"/>
</dbReference>
<evidence type="ECO:0000256" key="6">
    <source>
        <dbReference type="ARBA" id="ARBA00022729"/>
    </source>
</evidence>
<comment type="subunit">
    <text evidence="2">Homotrimer.</text>
</comment>
<dbReference type="RefSeq" id="WP_091851152.1">
    <property type="nucleotide sequence ID" value="NZ_FOHZ01000008.1"/>
</dbReference>
<dbReference type="PANTHER" id="PTHR34501:SF9">
    <property type="entry name" value="MAJOR OUTER MEMBRANE PROTEIN P.IA"/>
    <property type="match status" value="1"/>
</dbReference>
<evidence type="ECO:0000256" key="1">
    <source>
        <dbReference type="ARBA" id="ARBA00004571"/>
    </source>
</evidence>
<dbReference type="EMBL" id="FOHZ01000008">
    <property type="protein sequence ID" value="SET36370.1"/>
    <property type="molecule type" value="Genomic_DNA"/>
</dbReference>
<organism evidence="13 14">
    <name type="scientific">Marinobacter segnicrescens</name>
    <dbReference type="NCBI Taxonomy" id="430453"/>
    <lineage>
        <taxon>Bacteria</taxon>
        <taxon>Pseudomonadati</taxon>
        <taxon>Pseudomonadota</taxon>
        <taxon>Gammaproteobacteria</taxon>
        <taxon>Pseudomonadales</taxon>
        <taxon>Marinobacteraceae</taxon>
        <taxon>Marinobacter</taxon>
    </lineage>
</organism>
<dbReference type="AlphaFoldDB" id="A0A1I0DWG0"/>
<dbReference type="Pfam" id="PF13609">
    <property type="entry name" value="Porin_4"/>
    <property type="match status" value="1"/>
</dbReference>
<keyword evidence="14" id="KW-1185">Reference proteome</keyword>
<keyword evidence="6 11" id="KW-0732">Signal</keyword>
<evidence type="ECO:0000256" key="8">
    <source>
        <dbReference type="ARBA" id="ARBA00023114"/>
    </source>
</evidence>
<keyword evidence="3" id="KW-0813">Transport</keyword>
<reference evidence="14" key="1">
    <citation type="submission" date="2016-10" db="EMBL/GenBank/DDBJ databases">
        <authorList>
            <person name="Varghese N."/>
            <person name="Submissions S."/>
        </authorList>
    </citation>
    <scope>NUCLEOTIDE SEQUENCE [LARGE SCALE GENOMIC DNA]</scope>
    <source>
        <strain evidence="14">CGMCC 1.6489</strain>
    </source>
</reference>
<feature type="signal peptide" evidence="11">
    <location>
        <begin position="1"/>
        <end position="23"/>
    </location>
</feature>
<keyword evidence="5" id="KW-0812">Transmembrane</keyword>
<comment type="subcellular location">
    <subcellularLocation>
        <location evidence="1">Cell outer membrane</location>
        <topology evidence="1">Multi-pass membrane protein</topology>
    </subcellularLocation>
</comment>
<sequence>MKKTAIASAIAFAMVAAPTVVSAATSKEFSELNARLDAMPEIYGNVQMIYTNSDHEDFEGSGSQLTDYTYSTLGIRGSHEIMPGVEAFGKLELEGFFPTEGETNETIETDEAYLGVRGNFGEVWVGSDDSQYETLIGGYGNWYYEVGNGNFYANWTTGEDDLIQYVSPSFGGLTLHGVMQVDGKSERDENGQSRDNKYPYQLGMKYQHDRFAVALAMDSNDGAANNENTYGVRVDFFVTDALSLNAFYSTQEGDEAVAAAGESFGADPVESAESFGNVAENTGLGEDLIGIQGIYTMGASRFTLSYEMEEDDVDGAGDGKRESTNITAQALHNVSDKLYVYVEGLHRNDEEGDVYDSAYNELNIGGAYLF</sequence>
<dbReference type="InterPro" id="IPR033900">
    <property type="entry name" value="Gram_neg_porin_domain"/>
</dbReference>
<keyword evidence="7" id="KW-0406">Ion transport</keyword>
<dbReference type="GO" id="GO:0009279">
    <property type="term" value="C:cell outer membrane"/>
    <property type="evidence" value="ECO:0007669"/>
    <property type="project" value="UniProtKB-SubCell"/>
</dbReference>
<evidence type="ECO:0000256" key="5">
    <source>
        <dbReference type="ARBA" id="ARBA00022692"/>
    </source>
</evidence>
<dbReference type="InterPro" id="IPR050298">
    <property type="entry name" value="Gram-neg_bact_OMP"/>
</dbReference>
<dbReference type="GO" id="GO:0046930">
    <property type="term" value="C:pore complex"/>
    <property type="evidence" value="ECO:0007669"/>
    <property type="project" value="UniProtKB-KW"/>
</dbReference>
<name>A0A1I0DWG0_9GAMM</name>
<dbReference type="InterPro" id="IPR023614">
    <property type="entry name" value="Porin_dom_sf"/>
</dbReference>
<evidence type="ECO:0000256" key="7">
    <source>
        <dbReference type="ARBA" id="ARBA00023065"/>
    </source>
</evidence>